<keyword evidence="4 7" id="KW-1133">Transmembrane helix</keyword>
<comment type="subcellular location">
    <subcellularLocation>
        <location evidence="1">Membrane</location>
        <topology evidence="1">Single-pass membrane protein</topology>
    </subcellularLocation>
</comment>
<comment type="similarity">
    <text evidence="2">Belongs to the TrbI/VirB10 family.</text>
</comment>
<feature type="transmembrane region" description="Helical" evidence="7">
    <location>
        <begin position="44"/>
        <end position="65"/>
    </location>
</feature>
<keyword evidence="9" id="KW-1185">Reference proteome</keyword>
<sequence length="368" mass="37872">MKYNLSSPPQPQKDPRTQMDAAELKAAGARALPEVAQKSNAKDALVMAGGLMGAVFLGAVTLVMLSNNRQNPPAQTPAAQTPPQPQTPQGSVVMDQPATPLTEGPIMPVPPIEQPQPPVPAGTAPVPTPDNNPRANTLVYDVSAPEPGANAPAAAGSAPVSPVLAARGPSVGDLTGVDATFQARASRINNPGFVVPQGTMIPAVLETALNSDLPGYTRALVSRDIKSFDGSRVIIPRGSRLIGAYRSGLSSGQKRLFVTWTRLIRPDGTAIQLADPSTDPVGQAGLTGDVDSHFFKRFGSAMLLSIIGGLAGSLNDSNSNTVVIGTASGANNAATAALESDSKIAPTIKVAQGTPIQVFASRDLDFTQ</sequence>
<evidence type="ECO:0000313" key="9">
    <source>
        <dbReference type="Proteomes" id="UP001218579"/>
    </source>
</evidence>
<evidence type="ECO:0000256" key="3">
    <source>
        <dbReference type="ARBA" id="ARBA00022692"/>
    </source>
</evidence>
<reference evidence="8 9" key="1">
    <citation type="submission" date="2023-01" db="EMBL/GenBank/DDBJ databases">
        <title>Novel species of the genus Asticcacaulis isolated from rivers.</title>
        <authorList>
            <person name="Lu H."/>
        </authorList>
    </citation>
    <scope>NUCLEOTIDE SEQUENCE [LARGE SCALE GENOMIC DNA]</scope>
    <source>
        <strain evidence="8 9">LKC15W</strain>
    </source>
</reference>
<evidence type="ECO:0000256" key="7">
    <source>
        <dbReference type="SAM" id="Phobius"/>
    </source>
</evidence>
<dbReference type="CDD" id="cd16429">
    <property type="entry name" value="VirB10"/>
    <property type="match status" value="1"/>
</dbReference>
<evidence type="ECO:0000256" key="5">
    <source>
        <dbReference type="ARBA" id="ARBA00023136"/>
    </source>
</evidence>
<dbReference type="EMBL" id="JAQQKV010000002">
    <property type="protein sequence ID" value="MDC7676579.1"/>
    <property type="molecule type" value="Genomic_DNA"/>
</dbReference>
<evidence type="ECO:0000256" key="6">
    <source>
        <dbReference type="SAM" id="MobiDB-lite"/>
    </source>
</evidence>
<evidence type="ECO:0000256" key="4">
    <source>
        <dbReference type="ARBA" id="ARBA00022989"/>
    </source>
</evidence>
<dbReference type="RefSeq" id="WP_272744912.1">
    <property type="nucleotide sequence ID" value="NZ_JAQQKV010000002.1"/>
</dbReference>
<name>A0ABT5HK09_9CAUL</name>
<dbReference type="Proteomes" id="UP001218579">
    <property type="component" value="Unassembled WGS sequence"/>
</dbReference>
<evidence type="ECO:0000256" key="2">
    <source>
        <dbReference type="ARBA" id="ARBA00010265"/>
    </source>
</evidence>
<comment type="caution">
    <text evidence="8">The sequence shown here is derived from an EMBL/GenBank/DDBJ whole genome shotgun (WGS) entry which is preliminary data.</text>
</comment>
<gene>
    <name evidence="8" type="ORF">PQU98_10585</name>
</gene>
<feature type="region of interest" description="Disordered" evidence="6">
    <location>
        <begin position="1"/>
        <end position="21"/>
    </location>
</feature>
<dbReference type="InterPro" id="IPR005498">
    <property type="entry name" value="T4SS_VirB10/TraB/TrbI"/>
</dbReference>
<protein>
    <submittedName>
        <fullName evidence="8">TrbI/VirB10 family protein</fullName>
    </submittedName>
</protein>
<feature type="compositionally biased region" description="Pro residues" evidence="6">
    <location>
        <begin position="107"/>
        <end position="130"/>
    </location>
</feature>
<feature type="region of interest" description="Disordered" evidence="6">
    <location>
        <begin position="68"/>
        <end position="134"/>
    </location>
</feature>
<evidence type="ECO:0000313" key="8">
    <source>
        <dbReference type="EMBL" id="MDC7676579.1"/>
    </source>
</evidence>
<dbReference type="Gene3D" id="2.40.128.260">
    <property type="entry name" value="Type IV secretion system, VirB10/TraB/TrbI"/>
    <property type="match status" value="1"/>
</dbReference>
<dbReference type="Pfam" id="PF03743">
    <property type="entry name" value="TrbI"/>
    <property type="match status" value="1"/>
</dbReference>
<organism evidence="8 9">
    <name type="scientific">Asticcacaulis machinosus</name>
    <dbReference type="NCBI Taxonomy" id="2984211"/>
    <lineage>
        <taxon>Bacteria</taxon>
        <taxon>Pseudomonadati</taxon>
        <taxon>Pseudomonadota</taxon>
        <taxon>Alphaproteobacteria</taxon>
        <taxon>Caulobacterales</taxon>
        <taxon>Caulobacteraceae</taxon>
        <taxon>Asticcacaulis</taxon>
    </lineage>
</organism>
<keyword evidence="5 7" id="KW-0472">Membrane</keyword>
<proteinExistence type="inferred from homology"/>
<keyword evidence="3 7" id="KW-0812">Transmembrane</keyword>
<dbReference type="InterPro" id="IPR042217">
    <property type="entry name" value="T4SS_VirB10/TrbI"/>
</dbReference>
<accession>A0ABT5HK09</accession>
<evidence type="ECO:0000256" key="1">
    <source>
        <dbReference type="ARBA" id="ARBA00004167"/>
    </source>
</evidence>